<dbReference type="InterPro" id="IPR011050">
    <property type="entry name" value="Pectin_lyase_fold/virulence"/>
</dbReference>
<accession>A0A498IZ25</accession>
<dbReference type="Gene3D" id="2.160.20.10">
    <property type="entry name" value="Single-stranded right-handed beta-helix, Pectin lyase-like"/>
    <property type="match status" value="1"/>
</dbReference>
<dbReference type="STRING" id="3750.A0A498IZ25"/>
<evidence type="ECO:0000256" key="5">
    <source>
        <dbReference type="SAM" id="Phobius"/>
    </source>
</evidence>
<evidence type="ECO:0000256" key="4">
    <source>
        <dbReference type="ARBA" id="ARBA00023316"/>
    </source>
</evidence>
<keyword evidence="3" id="KW-0964">Secreted</keyword>
<evidence type="ECO:0000256" key="3">
    <source>
        <dbReference type="ARBA" id="ARBA00022525"/>
    </source>
</evidence>
<name>A0A498IZ25_MALDO</name>
<feature type="non-terminal residue" evidence="6">
    <location>
        <position position="1"/>
    </location>
</feature>
<organism evidence="6 7">
    <name type="scientific">Malus domestica</name>
    <name type="common">Apple</name>
    <name type="synonym">Pyrus malus</name>
    <dbReference type="NCBI Taxonomy" id="3750"/>
    <lineage>
        <taxon>Eukaryota</taxon>
        <taxon>Viridiplantae</taxon>
        <taxon>Streptophyta</taxon>
        <taxon>Embryophyta</taxon>
        <taxon>Tracheophyta</taxon>
        <taxon>Spermatophyta</taxon>
        <taxon>Magnoliopsida</taxon>
        <taxon>eudicotyledons</taxon>
        <taxon>Gunneridae</taxon>
        <taxon>Pentapetalae</taxon>
        <taxon>rosids</taxon>
        <taxon>fabids</taxon>
        <taxon>Rosales</taxon>
        <taxon>Rosaceae</taxon>
        <taxon>Amygdaloideae</taxon>
        <taxon>Maleae</taxon>
        <taxon>Malus</taxon>
    </lineage>
</organism>
<comment type="subcellular location">
    <subcellularLocation>
        <location evidence="1">Secreted</location>
        <location evidence="1">Cell wall</location>
    </subcellularLocation>
</comment>
<reference evidence="6 7" key="1">
    <citation type="submission" date="2018-10" db="EMBL/GenBank/DDBJ databases">
        <title>A high-quality apple genome assembly.</title>
        <authorList>
            <person name="Hu J."/>
        </authorList>
    </citation>
    <scope>NUCLEOTIDE SEQUENCE [LARGE SCALE GENOMIC DNA]</scope>
    <source>
        <strain evidence="7">cv. HFTH1</strain>
        <tissue evidence="6">Young leaf</tissue>
    </source>
</reference>
<keyword evidence="7" id="KW-1185">Reference proteome</keyword>
<dbReference type="AlphaFoldDB" id="A0A498IZ25"/>
<keyword evidence="5" id="KW-0812">Transmembrane</keyword>
<dbReference type="InterPro" id="IPR012334">
    <property type="entry name" value="Pectin_lyas_fold"/>
</dbReference>
<evidence type="ECO:0000256" key="1">
    <source>
        <dbReference type="ARBA" id="ARBA00004191"/>
    </source>
</evidence>
<evidence type="ECO:0000313" key="6">
    <source>
        <dbReference type="EMBL" id="RXH88669.1"/>
    </source>
</evidence>
<proteinExistence type="predicted"/>
<keyword evidence="5" id="KW-0472">Membrane</keyword>
<comment type="caution">
    <text evidence="6">The sequence shown here is derived from an EMBL/GenBank/DDBJ whole genome shotgun (WGS) entry which is preliminary data.</text>
</comment>
<dbReference type="EMBL" id="RDQH01000335">
    <property type="protein sequence ID" value="RXH88669.1"/>
    <property type="molecule type" value="Genomic_DNA"/>
</dbReference>
<sequence>FLEAEDFGLADEDYDGRFEVVSLCCKFCKRIGWVFSDRAITSASGSGLGSVILLGALIMRNALVIGFLILCIASSNFSIGRGLTTFNVLDYGALGDGKTDDSKVSFSSVYAPFLKAWNVSCVQTQGISSTLEIPANKTFLLQPTKFSGPCKSSSVHVQILGKIVAPSNLDAWSAAANHG</sequence>
<keyword evidence="5" id="KW-1133">Transmembrane helix</keyword>
<evidence type="ECO:0008006" key="8">
    <source>
        <dbReference type="Google" id="ProtNLM"/>
    </source>
</evidence>
<keyword evidence="2" id="KW-0134">Cell wall</keyword>
<dbReference type="SUPFAM" id="SSF51126">
    <property type="entry name" value="Pectin lyase-like"/>
    <property type="match status" value="1"/>
</dbReference>
<feature type="transmembrane region" description="Helical" evidence="5">
    <location>
        <begin position="51"/>
        <end position="73"/>
    </location>
</feature>
<dbReference type="PANTHER" id="PTHR31375">
    <property type="match status" value="1"/>
</dbReference>
<protein>
    <recommendedName>
        <fullName evidence="8">Polygalacturonase</fullName>
    </recommendedName>
</protein>
<evidence type="ECO:0000313" key="7">
    <source>
        <dbReference type="Proteomes" id="UP000290289"/>
    </source>
</evidence>
<dbReference type="GO" id="GO:0071555">
    <property type="term" value="P:cell wall organization"/>
    <property type="evidence" value="ECO:0007669"/>
    <property type="project" value="UniProtKB-KW"/>
</dbReference>
<evidence type="ECO:0000256" key="2">
    <source>
        <dbReference type="ARBA" id="ARBA00022512"/>
    </source>
</evidence>
<gene>
    <name evidence="6" type="ORF">DVH24_000268</name>
</gene>
<dbReference type="Proteomes" id="UP000290289">
    <property type="component" value="Chromosome 9"/>
</dbReference>
<keyword evidence="4" id="KW-0961">Cell wall biogenesis/degradation</keyword>